<dbReference type="PANTHER" id="PTHR10887">
    <property type="entry name" value="DNA2/NAM7 HELICASE FAMILY"/>
    <property type="match status" value="1"/>
</dbReference>
<dbReference type="EMBL" id="PEZI01000018">
    <property type="protein sequence ID" value="PIS14796.1"/>
    <property type="molecule type" value="Genomic_DNA"/>
</dbReference>
<dbReference type="PANTHER" id="PTHR10887:SF495">
    <property type="entry name" value="HELICASE SENATAXIN ISOFORM X1-RELATED"/>
    <property type="match status" value="1"/>
</dbReference>
<dbReference type="InterPro" id="IPR011335">
    <property type="entry name" value="Restrct_endonuc-II-like"/>
</dbReference>
<dbReference type="CDD" id="cd18808">
    <property type="entry name" value="SF1_C_Upf1"/>
    <property type="match status" value="1"/>
</dbReference>
<organism evidence="3 4">
    <name type="scientific">Candidatus Shapirobacteria bacterium CG09_land_8_20_14_0_10_39_12</name>
    <dbReference type="NCBI Taxonomy" id="1974885"/>
    <lineage>
        <taxon>Bacteria</taxon>
        <taxon>Candidatus Shapironibacteriota</taxon>
    </lineage>
</organism>
<dbReference type="InterPro" id="IPR047187">
    <property type="entry name" value="SF1_C_Upf1"/>
</dbReference>
<proteinExistence type="predicted"/>
<evidence type="ECO:0000259" key="1">
    <source>
        <dbReference type="Pfam" id="PF13087"/>
    </source>
</evidence>
<dbReference type="InterPro" id="IPR027417">
    <property type="entry name" value="P-loop_NTPase"/>
</dbReference>
<reference evidence="4" key="1">
    <citation type="submission" date="2017-09" db="EMBL/GenBank/DDBJ databases">
        <title>Depth-based differentiation of microbial function through sediment-hosted aquifers and enrichment of novel symbionts in the deep terrestrial subsurface.</title>
        <authorList>
            <person name="Probst A.J."/>
            <person name="Ladd B."/>
            <person name="Jarett J.K."/>
            <person name="Geller-Mcgrath D.E."/>
            <person name="Sieber C.M.K."/>
            <person name="Emerson J.B."/>
            <person name="Anantharaman K."/>
            <person name="Thomas B.C."/>
            <person name="Malmstrom R."/>
            <person name="Stieglmeier M."/>
            <person name="Klingl A."/>
            <person name="Woyke T."/>
            <person name="Ryan C.M."/>
            <person name="Banfield J.F."/>
        </authorList>
    </citation>
    <scope>NUCLEOTIDE SEQUENCE [LARGE SCALE GENOMIC DNA]</scope>
</reference>
<feature type="domain" description="Restriction endonuclease type II-like" evidence="2">
    <location>
        <begin position="1077"/>
        <end position="1169"/>
    </location>
</feature>
<dbReference type="Gene3D" id="3.40.50.300">
    <property type="entry name" value="P-loop containing nucleotide triphosphate hydrolases"/>
    <property type="match status" value="3"/>
</dbReference>
<accession>A0A2H0WQ67</accession>
<evidence type="ECO:0000313" key="4">
    <source>
        <dbReference type="Proteomes" id="UP000230775"/>
    </source>
</evidence>
<dbReference type="Pfam" id="PF18741">
    <property type="entry name" value="MTES_1575"/>
    <property type="match status" value="1"/>
</dbReference>
<dbReference type="SUPFAM" id="SSF52540">
    <property type="entry name" value="P-loop containing nucleoside triphosphate hydrolases"/>
    <property type="match status" value="1"/>
</dbReference>
<gene>
    <name evidence="3" type="ORF">COT64_00745</name>
</gene>
<dbReference type="InterPro" id="IPR049468">
    <property type="entry name" value="Restrct_endonuc-II-like_dom"/>
</dbReference>
<protein>
    <submittedName>
        <fullName evidence="3">Uncharacterized protein</fullName>
    </submittedName>
</protein>
<dbReference type="Pfam" id="PF13087">
    <property type="entry name" value="AAA_12"/>
    <property type="match status" value="1"/>
</dbReference>
<sequence>MSIKINKEQPVQCNLGNLLKYCLGYIKLINPALSRYKIFTEPLEPDIFDSDTFFNLEINGDNSILINLKEFYELNPKDLTEENQEIYLRQKSLALKLEEIKDKYKVDEYIKQVNLNFGYFRVEIPETESFLKEEINEGKEKITLANNKLSLFSDNTKVNKSNRVKGRVKNDYYPLFTIPVEISLIERKYHLGILDHNIIPNIGFLYDVLGEERFYDFADYVNNLEINGNLTLPLDKKVIGDIWEELKGRLKLSEANFDEESFDIKRFVVSLSSKSNYFLTQDLKNLVDKAEDELMDTSLGSWVSNEDLSTEEEVNNNSGELFFPFDYDKYQLRVLPIIGNKAVVIQGPPGTGKSQTIANLLCHLAANNKKVLFLSQKAQALKVVKDKLKSLGIDYLYGYVPNRFSQVYNEEEEADGASNTLSGIQEYVGFIHEKKTEESDSSVINISTSLNLFNDAVGQQRTFYYLYNQFLELKPYEVKPISEEKYFEKFTKESYKDFLNLKKELSDLVDICGNYLKDNKESCEFEKKFNLISLDKDYSELLERLVERIKKEGYDRKSAIGKLIINNIFMFRVRTLTNELPLELFEEIKKILNQNFSRAQMVDEVTKMKNFFHYKECASKAKSLSEQIELSTMELGLDSQSLTTVEKLIEKEGLDKTIELTKKYLEIQKNIKSLQLTNLNAINKNLKRVKLDRKEKVKIFIRNRVKNQLVQSTFSAGIRGILARIARALRKSKRAYRTFDLLKQDPNNFRTLKDVIPVWIMDLEDASRLIPLEKKLFDYIVLDEASQCNLAYALPAMYRSEHVVFFGDSEQMRDDSIKFKTNRSLIDLARKYDIPEHLQIKSKEDAVKSVLDIGELRGFKEITLLHHYRSPRELIGFSNEYFYSPKKKRMEVINSNYIPFENTERVMVNHFITPKREEDTSEKTNIAEAIYIAGLIKKIQSDEKTKDKSIAVLTFFNEQALLLKQTIDDPTVKVSIIEGIQGDEKDIIIYSFVISSPDEKSRYVPLSSEQGEINKELNAGRVNVAFSRARLQVHCVTSMHIEEWPDGIWIKKYLEYVENNGKVDFYSQTLKKFDSHFEEEFYYFLRSSISEDFIIQNQVESCGFKIDFVVTNSKTNKRVAIECDGPTHFEDENSDIYITSDIERQNILECAGWDFYRLTYSDWIDEETDRKRIIKDVNNYFLKPGEYLKSVKEPEIVESVQKEEIDNEIENQSFQQKGESSPGTQRSLSFIEIMRFPIDERRDLVVSKITGEIWMSEFYKTGSFIGYSNKGVGIGKDDMENFVKKATLTLKTGESSFLPWKGLGKSKVMIQKISSPSGEDTVDVRQYVESEKYTGFTRRGFRFGKRKFEEFLNQLWKSLPS</sequence>
<comment type="caution">
    <text evidence="3">The sequence shown here is derived from an EMBL/GenBank/DDBJ whole genome shotgun (WGS) entry which is preliminary data.</text>
</comment>
<evidence type="ECO:0000313" key="3">
    <source>
        <dbReference type="EMBL" id="PIS14796.1"/>
    </source>
</evidence>
<evidence type="ECO:0000259" key="2">
    <source>
        <dbReference type="Pfam" id="PF18741"/>
    </source>
</evidence>
<dbReference type="Gene3D" id="3.40.960.10">
    <property type="entry name" value="VSR Endonuclease"/>
    <property type="match status" value="1"/>
</dbReference>
<dbReference type="Proteomes" id="UP000230775">
    <property type="component" value="Unassembled WGS sequence"/>
</dbReference>
<feature type="domain" description="DNA2/NAM7 helicase-like C-terminal" evidence="1">
    <location>
        <begin position="861"/>
        <end position="1038"/>
    </location>
</feature>
<dbReference type="InterPro" id="IPR041679">
    <property type="entry name" value="DNA2/NAM7-like_C"/>
</dbReference>
<name>A0A2H0WQ67_9BACT</name>
<dbReference type="InterPro" id="IPR045055">
    <property type="entry name" value="DNA2/NAM7-like"/>
</dbReference>
<dbReference type="SUPFAM" id="SSF52980">
    <property type="entry name" value="Restriction endonuclease-like"/>
    <property type="match status" value="1"/>
</dbReference>